<feature type="region of interest" description="Disordered" evidence="2">
    <location>
        <begin position="627"/>
        <end position="646"/>
    </location>
</feature>
<organism evidence="4 5">
    <name type="scientific">Saccoglossus kowalevskii</name>
    <name type="common">Acorn worm</name>
    <dbReference type="NCBI Taxonomy" id="10224"/>
    <lineage>
        <taxon>Eukaryota</taxon>
        <taxon>Metazoa</taxon>
        <taxon>Hemichordata</taxon>
        <taxon>Enteropneusta</taxon>
        <taxon>Harrimaniidae</taxon>
        <taxon>Saccoglossus</taxon>
    </lineage>
</organism>
<keyword evidence="4" id="KW-1185">Reference proteome</keyword>
<evidence type="ECO:0000259" key="3">
    <source>
        <dbReference type="PROSITE" id="PS51271"/>
    </source>
</evidence>
<reference evidence="5" key="1">
    <citation type="submission" date="2025-08" db="UniProtKB">
        <authorList>
            <consortium name="RefSeq"/>
        </authorList>
    </citation>
    <scope>IDENTIFICATION</scope>
    <source>
        <tissue evidence="5">Testes</tissue>
    </source>
</reference>
<dbReference type="Pfam" id="PF07814">
    <property type="entry name" value="WAPL"/>
    <property type="match status" value="1"/>
</dbReference>
<accession>A0ABM0GJY0</accession>
<dbReference type="InterPro" id="IPR022771">
    <property type="entry name" value="WAPL_C"/>
</dbReference>
<evidence type="ECO:0000256" key="1">
    <source>
        <dbReference type="ARBA" id="ARBA00006854"/>
    </source>
</evidence>
<dbReference type="PANTHER" id="PTHR22100">
    <property type="entry name" value="WINGS APART-LIKE PROTEIN HOMOLOG"/>
    <property type="match status" value="1"/>
</dbReference>
<proteinExistence type="inferred from homology"/>
<feature type="compositionally biased region" description="Low complexity" evidence="2">
    <location>
        <begin position="467"/>
        <end position="501"/>
    </location>
</feature>
<comment type="similarity">
    <text evidence="1">Belongs to the WAPL family.</text>
</comment>
<feature type="compositionally biased region" description="Low complexity" evidence="2">
    <location>
        <begin position="533"/>
        <end position="544"/>
    </location>
</feature>
<dbReference type="Gene3D" id="1.25.10.10">
    <property type="entry name" value="Leucine-rich Repeat Variant"/>
    <property type="match status" value="1"/>
</dbReference>
<evidence type="ECO:0000313" key="5">
    <source>
        <dbReference type="RefSeq" id="XP_002731497.1"/>
    </source>
</evidence>
<dbReference type="Proteomes" id="UP000694865">
    <property type="component" value="Unplaced"/>
</dbReference>
<dbReference type="InterPro" id="IPR011989">
    <property type="entry name" value="ARM-like"/>
</dbReference>
<dbReference type="RefSeq" id="XP_002731497.1">
    <property type="nucleotide sequence ID" value="XM_002731451.2"/>
</dbReference>
<evidence type="ECO:0000313" key="4">
    <source>
        <dbReference type="Proteomes" id="UP000694865"/>
    </source>
</evidence>
<feature type="compositionally biased region" description="Polar residues" evidence="2">
    <location>
        <begin position="36"/>
        <end position="55"/>
    </location>
</feature>
<feature type="region of interest" description="Disordered" evidence="2">
    <location>
        <begin position="652"/>
        <end position="686"/>
    </location>
</feature>
<dbReference type="GeneID" id="100376151"/>
<dbReference type="InterPro" id="IPR039874">
    <property type="entry name" value="WAPL"/>
</dbReference>
<dbReference type="PANTHER" id="PTHR22100:SF13">
    <property type="entry name" value="WINGS APART-LIKE PROTEIN HOMOLOG"/>
    <property type="match status" value="1"/>
</dbReference>
<evidence type="ECO:0000256" key="2">
    <source>
        <dbReference type="SAM" id="MobiDB-lite"/>
    </source>
</evidence>
<feature type="region of interest" description="Disordered" evidence="2">
    <location>
        <begin position="1"/>
        <end position="145"/>
    </location>
</feature>
<feature type="compositionally biased region" description="Acidic residues" evidence="2">
    <location>
        <begin position="663"/>
        <end position="672"/>
    </location>
</feature>
<feature type="compositionally biased region" description="Low complexity" evidence="2">
    <location>
        <begin position="557"/>
        <end position="582"/>
    </location>
</feature>
<sequence length="1263" mass="139963">MPRYGTKTYSRKGKDSVTSNDFDDIFTESGKKGNMPTKTASTHQRWGNMTYTSSRLTRKTASEMQAREEQPQPMVSPKRRRLTDDSGDPFSFESDDERVSPRRKNRQPPPESPQRRSQMMSDKSKVLTNLKQGLRSSAENTKINLTTSIHKVEKEIVTSKAKASSSKPKPPAKVAELRSKNIDSKSKVVLADAKSKSMDLNVRPTDPRSKVLDTKLKVVDKKVDVSAKIMETKAKVLDKKFKPADSGLNVVETLSKFIGEKSTSDVTSKTLGNKLLHSSKEAVSLSIETKVGETNSKRLDSKSKTKSELINKFSSKHKFVASNKCVSNSNSYDLITIPMESIISVKPKRQVTLDRFTHKPAKELDGIRTQEEHAYAQKSPPKEKTQGIMHLMEEEHAYAQKPLPNKMEEEHAYAQRPQKQCIILNPTDYRTNSHAKANSKQVNSNSMAKTNSQKSSSGLKTLSNPGSKTSTHSVTTVKTTMTKSLPRTSSAPSMSSLTSASHNSGKDAYDFDDADDDFVGTVKRVKVMKTYSRHGSSSSLKLSGNAGGSQILASSQTSTGSTALSPSPSSSQSSTQSSTQDTYKFDDSDDSDTCIPSSSADEQIIRKVRPMRTNRFNTFTSSISGSKIKKNLTEQKPSPKKTPTKAVYNARPWQANTKTVTENDSEDEEDTLSELNNPVPSTSSPGLVRSVSYPTKLYDDAVTSIKCNKQAKPLYTVVKHVKQAHQCQEIGESQQFIDDIEYLLDGLNDTETMATRCLSAVELAGKCAVSSFRMHLRAHGMAAKIFTAVHDAATNPSLAMCTSALMHMLSKDRLNMDLDQKSLGLLVKLLSVDPRTSPSKLSKEYNRTKEKVRSIYKKLPSAMVKGLDLNNLTTSCLALESLLSLIAMKSGEWFKEELRKVDGLDYFVHTVSECVESLTTLNDSLTDSMIEKVSKMERCLQVLESVTFMNAENQGYLITFENFLLVSSTIKALRLCERFVQIYAVDEESDSSEDISTSKKPGIVIRKCLLSVLKLLLNLTHDNEWGSTKIGERDGLIPMAFCCLLQTPQYLPIDQRFDILVLSLGLLINLVEHSAKNRKALVATNTQFSYDSQSENESCNSVDDDAVSSVEALVQLFLQRERAAKEAEKQKDAFNDPEQLNDKSGKWIESEEGLEWVVIPEKGDSSPQNTKEKVKKSITKALHKAGKQMEDSIVASYIALLIGCLIQDNSQTLTKVKQFLPQGDFSGMVEMLTKFLDFMSLTVAAETKGTKSISRVIEVLETS</sequence>
<feature type="domain" description="WAPL" evidence="3">
    <location>
        <begin position="708"/>
        <end position="1242"/>
    </location>
</feature>
<feature type="region of interest" description="Disordered" evidence="2">
    <location>
        <begin position="432"/>
        <end position="514"/>
    </location>
</feature>
<name>A0ABM0GJY0_SACKO</name>
<dbReference type="PROSITE" id="PS51271">
    <property type="entry name" value="WAPL"/>
    <property type="match status" value="1"/>
</dbReference>
<feature type="compositionally biased region" description="Polar residues" evidence="2">
    <location>
        <begin position="126"/>
        <end position="145"/>
    </location>
</feature>
<feature type="compositionally biased region" description="Polar residues" evidence="2">
    <location>
        <begin position="432"/>
        <end position="466"/>
    </location>
</feature>
<feature type="region of interest" description="Disordered" evidence="2">
    <location>
        <begin position="531"/>
        <end position="608"/>
    </location>
</feature>
<dbReference type="InterPro" id="IPR012502">
    <property type="entry name" value="WAPL_dom"/>
</dbReference>
<protein>
    <submittedName>
        <fullName evidence="5">Wings apart-like protein homolog</fullName>
    </submittedName>
</protein>
<gene>
    <name evidence="5" type="primary">LOC100376151</name>
</gene>